<comment type="caution">
    <text evidence="3">The sequence shown here is derived from an EMBL/GenBank/DDBJ whole genome shotgun (WGS) entry which is preliminary data.</text>
</comment>
<dbReference type="AlphaFoldDB" id="A0AAV3S8D9"/>
<proteinExistence type="predicted"/>
<evidence type="ECO:0000259" key="2">
    <source>
        <dbReference type="Pfam" id="PF22763"/>
    </source>
</evidence>
<organism evidence="3 4">
    <name type="scientific">Halarchaeum salinum</name>
    <dbReference type="NCBI Taxonomy" id="489912"/>
    <lineage>
        <taxon>Archaea</taxon>
        <taxon>Methanobacteriati</taxon>
        <taxon>Methanobacteriota</taxon>
        <taxon>Stenosarchaea group</taxon>
        <taxon>Halobacteria</taxon>
        <taxon>Halobacteriales</taxon>
        <taxon>Halobacteriaceae</taxon>
    </lineage>
</organism>
<feature type="region of interest" description="Disordered" evidence="1">
    <location>
        <begin position="114"/>
        <end position="147"/>
    </location>
</feature>
<evidence type="ECO:0000256" key="1">
    <source>
        <dbReference type="SAM" id="MobiDB-lite"/>
    </source>
</evidence>
<dbReference type="Proteomes" id="UP001500837">
    <property type="component" value="Unassembled WGS sequence"/>
</dbReference>
<protein>
    <recommendedName>
        <fullName evidence="2">NrS-1 polymerase-like HBD domain-containing protein</fullName>
    </recommendedName>
</protein>
<dbReference type="InterPro" id="IPR054468">
    <property type="entry name" value="NrSPol-like_HBD"/>
</dbReference>
<feature type="compositionally biased region" description="Basic and acidic residues" evidence="1">
    <location>
        <begin position="120"/>
        <end position="147"/>
    </location>
</feature>
<feature type="domain" description="NrS-1 polymerase-like HBD" evidence="2">
    <location>
        <begin position="66"/>
        <end position="121"/>
    </location>
</feature>
<dbReference type="EMBL" id="BAAABL010000043">
    <property type="protein sequence ID" value="GAA0302035.1"/>
    <property type="molecule type" value="Genomic_DNA"/>
</dbReference>
<evidence type="ECO:0000313" key="3">
    <source>
        <dbReference type="EMBL" id="GAA0302035.1"/>
    </source>
</evidence>
<dbReference type="Pfam" id="PF22763">
    <property type="entry name" value="NrS1-1_pol-like_HBD"/>
    <property type="match status" value="1"/>
</dbReference>
<gene>
    <name evidence="3" type="ORF">GCM10009066_15170</name>
</gene>
<dbReference type="RefSeq" id="WP_211313490.1">
    <property type="nucleotide sequence ID" value="NZ_BAAABL010000043.1"/>
</dbReference>
<evidence type="ECO:0000313" key="4">
    <source>
        <dbReference type="Proteomes" id="UP001500837"/>
    </source>
</evidence>
<reference evidence="3 4" key="1">
    <citation type="journal article" date="2019" name="Int. J. Syst. Evol. Microbiol.">
        <title>The Global Catalogue of Microorganisms (GCM) 10K type strain sequencing project: providing services to taxonomists for standard genome sequencing and annotation.</title>
        <authorList>
            <consortium name="The Broad Institute Genomics Platform"/>
            <consortium name="The Broad Institute Genome Sequencing Center for Infectious Disease"/>
            <person name="Wu L."/>
            <person name="Ma J."/>
        </authorList>
    </citation>
    <scope>NUCLEOTIDE SEQUENCE [LARGE SCALE GENOMIC DNA]</scope>
    <source>
        <strain evidence="3 4">JCM 16330</strain>
    </source>
</reference>
<name>A0AAV3S8D9_9EURY</name>
<sequence length="217" mass="24356">MQPEDKDASADDGATAGSAGDATAASDVELEEEELVEKAMGASNGAKLEWLWNGRLGGYDSQSEADMAFWTGGDQAQMDRLFRESGLLREKWDEVHYVDGSTYGEKTIERAVQQTAEFYEPEKGQTDERTDRDGAPSRDDRGEAYLREKNRVLADRVETLEERLKEKDDQITGLEATVEHLESELEATQTEPADEIESSDESEPSMWGRTKNWFESE</sequence>
<feature type="region of interest" description="Disordered" evidence="1">
    <location>
        <begin position="166"/>
        <end position="217"/>
    </location>
</feature>
<feature type="compositionally biased region" description="Acidic residues" evidence="1">
    <location>
        <begin position="192"/>
        <end position="203"/>
    </location>
</feature>
<feature type="region of interest" description="Disordered" evidence="1">
    <location>
        <begin position="1"/>
        <end position="40"/>
    </location>
</feature>
<keyword evidence="4" id="KW-1185">Reference proteome</keyword>
<feature type="compositionally biased region" description="Low complexity" evidence="1">
    <location>
        <begin position="11"/>
        <end position="27"/>
    </location>
</feature>
<accession>A0AAV3S8D9</accession>